<dbReference type="SUPFAM" id="SSF51735">
    <property type="entry name" value="NAD(P)-binding Rossmann-fold domains"/>
    <property type="match status" value="1"/>
</dbReference>
<gene>
    <name evidence="5" type="primary">PLESTB004123</name>
    <name evidence="5" type="ORF">PLESTB_001966800</name>
</gene>
<dbReference type="PANTHER" id="PTHR43574">
    <property type="entry name" value="EPIMERASE-RELATED"/>
    <property type="match status" value="1"/>
</dbReference>
<dbReference type="Gene3D" id="3.90.550.10">
    <property type="entry name" value="Spore Coat Polysaccharide Biosynthesis Protein SpsA, Chain A"/>
    <property type="match status" value="1"/>
</dbReference>
<feature type="domain" description="Glycosyltransferase 2-like" evidence="3">
    <location>
        <begin position="6"/>
        <end position="88"/>
    </location>
</feature>
<dbReference type="CDD" id="cd04179">
    <property type="entry name" value="DPM_DPG-synthase_like"/>
    <property type="match status" value="1"/>
</dbReference>
<dbReference type="Proteomes" id="UP001165080">
    <property type="component" value="Unassembled WGS sequence"/>
</dbReference>
<dbReference type="InterPro" id="IPR029044">
    <property type="entry name" value="Nucleotide-diphossugar_trans"/>
</dbReference>
<organism evidence="5 6">
    <name type="scientific">Pleodorina starrii</name>
    <dbReference type="NCBI Taxonomy" id="330485"/>
    <lineage>
        <taxon>Eukaryota</taxon>
        <taxon>Viridiplantae</taxon>
        <taxon>Chlorophyta</taxon>
        <taxon>core chlorophytes</taxon>
        <taxon>Chlorophyceae</taxon>
        <taxon>CS clade</taxon>
        <taxon>Chlamydomonadales</taxon>
        <taxon>Volvocaceae</taxon>
        <taxon>Pleodorina</taxon>
    </lineage>
</organism>
<evidence type="ECO:0000259" key="4">
    <source>
        <dbReference type="Pfam" id="PF01370"/>
    </source>
</evidence>
<dbReference type="AlphaFoldDB" id="A0A9W6C468"/>
<dbReference type="EMBL" id="BRXU01000079">
    <property type="protein sequence ID" value="GLC62975.1"/>
    <property type="molecule type" value="Genomic_DNA"/>
</dbReference>
<keyword evidence="2" id="KW-0520">NAD</keyword>
<comment type="caution">
    <text evidence="5">The sequence shown here is derived from an EMBL/GenBank/DDBJ whole genome shotgun (WGS) entry which is preliminary data.</text>
</comment>
<keyword evidence="6" id="KW-1185">Reference proteome</keyword>
<proteinExistence type="inferred from homology"/>
<name>A0A9W6C468_9CHLO</name>
<dbReference type="InterPro" id="IPR001509">
    <property type="entry name" value="Epimerase_deHydtase"/>
</dbReference>
<protein>
    <submittedName>
        <fullName evidence="5">Uncharacterized protein</fullName>
    </submittedName>
</protein>
<dbReference type="InterPro" id="IPR036291">
    <property type="entry name" value="NAD(P)-bd_dom_sf"/>
</dbReference>
<comment type="similarity">
    <text evidence="1">Belongs to the NAD(P)-dependent epimerase/dehydratase family.</text>
</comment>
<evidence type="ECO:0000313" key="5">
    <source>
        <dbReference type="EMBL" id="GLC62975.1"/>
    </source>
</evidence>
<dbReference type="Pfam" id="PF00535">
    <property type="entry name" value="Glycos_transf_2"/>
    <property type="match status" value="1"/>
</dbReference>
<dbReference type="PRINTS" id="PR01713">
    <property type="entry name" value="NUCEPIMERASE"/>
</dbReference>
<accession>A0A9W6C468</accession>
<dbReference type="Gene3D" id="3.40.50.720">
    <property type="entry name" value="NAD(P)-binding Rossmann-like Domain"/>
    <property type="match status" value="1"/>
</dbReference>
<sequence>MKPDISVVLPARDEAGNITTLLTSIAATLQDRAHEIIVIDDASRDGTRAELAALQTRLPHLREVCHDRSCGQSAAIRSGVWAARGALIERWMQTVRTRPTIFLPCWRPLPGAALRWAWSRASGWTAATARRPSRRLASIATNRIRNALLRDSGCGLKAFPRVVYLALPYFDHIHRFMPAMVARKGLRVQTVPVTHAPRAFGWSKYGNLRRAAVGVVDLLGTAWLIRRRRLHRTRELARMSILITGSAGFIGYHLALRLLTEGRRVIGIDDHNAYYDPALKAAREIQTPGLLSDVMARHRPQMVVHLAAQAGVRHSIEAPDTYLATNLAGTFQLLEAARAHPPAHLVMASSSSVYGGSPTMPYRETDPTDQPMSFYAATKKATEGMAHSYAALYGLPITMLRFFTVYGPWGRPDMAPFLFTQALMQDRPIPLFNHGRMQRDFTYVDDLVDAIRALMDVVPRHPAIPVAGDSLSPVAPWRVVNIGNGVPVSLTAFIDALQVATGRTALAADAADAAGRRGRDLGRYGPAGPA</sequence>
<evidence type="ECO:0000259" key="3">
    <source>
        <dbReference type="Pfam" id="PF00535"/>
    </source>
</evidence>
<evidence type="ECO:0000256" key="2">
    <source>
        <dbReference type="ARBA" id="ARBA00023027"/>
    </source>
</evidence>
<evidence type="ECO:0000313" key="6">
    <source>
        <dbReference type="Proteomes" id="UP001165080"/>
    </source>
</evidence>
<evidence type="ECO:0000256" key="1">
    <source>
        <dbReference type="ARBA" id="ARBA00007637"/>
    </source>
</evidence>
<dbReference type="Pfam" id="PF01370">
    <property type="entry name" value="Epimerase"/>
    <property type="match status" value="1"/>
</dbReference>
<reference evidence="5 6" key="1">
    <citation type="journal article" date="2023" name="Commun. Biol.">
        <title>Reorganization of the ancestral sex-determining regions during the evolution of trioecy in Pleodorina starrii.</title>
        <authorList>
            <person name="Takahashi K."/>
            <person name="Suzuki S."/>
            <person name="Kawai-Toyooka H."/>
            <person name="Yamamoto K."/>
            <person name="Hamaji T."/>
            <person name="Ootsuki R."/>
            <person name="Yamaguchi H."/>
            <person name="Kawachi M."/>
            <person name="Higashiyama T."/>
            <person name="Nozaki H."/>
        </authorList>
    </citation>
    <scope>NUCLEOTIDE SEQUENCE [LARGE SCALE GENOMIC DNA]</scope>
    <source>
        <strain evidence="5 6">NIES-4479</strain>
    </source>
</reference>
<dbReference type="SUPFAM" id="SSF53448">
    <property type="entry name" value="Nucleotide-diphospho-sugar transferases"/>
    <property type="match status" value="1"/>
</dbReference>
<feature type="domain" description="NAD-dependent epimerase/dehydratase" evidence="4">
    <location>
        <begin position="241"/>
        <end position="457"/>
    </location>
</feature>
<dbReference type="InterPro" id="IPR001173">
    <property type="entry name" value="Glyco_trans_2-like"/>
</dbReference>